<reference evidence="1 2" key="1">
    <citation type="journal article" date="2014" name="Genome Announc.">
        <title>Draft genome sequences of the altered schaedler flora, a defined bacterial community from gnotobiotic mice.</title>
        <authorList>
            <person name="Wannemuehler M.J."/>
            <person name="Overstreet A.M."/>
            <person name="Ward D.V."/>
            <person name="Phillips G.J."/>
        </authorList>
    </citation>
    <scope>NUCLEOTIDE SEQUENCE [LARGE SCALE GENOMIC DNA]</scope>
    <source>
        <strain evidence="1 2">ASF492</strain>
    </source>
</reference>
<sequence length="52" mass="6029">MKTSKKKIWIGCGILCVLSVLLSSWYAVAYNNSRLVVPMDFKDYVFDIKDLR</sequence>
<evidence type="ECO:0000313" key="2">
    <source>
        <dbReference type="Proteomes" id="UP000012589"/>
    </source>
</evidence>
<name>N2ALR1_9FIRM</name>
<comment type="caution">
    <text evidence="1">The sequence shown here is derived from an EMBL/GenBank/DDBJ whole genome shotgun (WGS) entry which is preliminary data.</text>
</comment>
<dbReference type="AlphaFoldDB" id="N2ALR1"/>
<dbReference type="STRING" id="1235802.C823_02464"/>
<dbReference type="HOGENOM" id="CLU_3079977_0_0_9"/>
<protein>
    <submittedName>
        <fullName evidence="1">Uncharacterized protein</fullName>
    </submittedName>
</protein>
<proteinExistence type="predicted"/>
<evidence type="ECO:0000313" key="1">
    <source>
        <dbReference type="EMBL" id="EMZ27005.1"/>
    </source>
</evidence>
<dbReference type="PATRIC" id="fig|1235802.3.peg.2606"/>
<dbReference type="Proteomes" id="UP000012589">
    <property type="component" value="Unassembled WGS sequence"/>
</dbReference>
<organism evidence="1 2">
    <name type="scientific">Eubacterium plexicaudatum ASF492</name>
    <dbReference type="NCBI Taxonomy" id="1235802"/>
    <lineage>
        <taxon>Bacteria</taxon>
        <taxon>Bacillati</taxon>
        <taxon>Bacillota</taxon>
        <taxon>Clostridia</taxon>
        <taxon>Eubacteriales</taxon>
        <taxon>Eubacteriaceae</taxon>
        <taxon>Eubacterium</taxon>
    </lineage>
</organism>
<keyword evidence="2" id="KW-1185">Reference proteome</keyword>
<dbReference type="EMBL" id="AQFT01000074">
    <property type="protein sequence ID" value="EMZ27005.1"/>
    <property type="molecule type" value="Genomic_DNA"/>
</dbReference>
<gene>
    <name evidence="1" type="ORF">C823_02464</name>
</gene>
<accession>N2ALR1</accession>